<dbReference type="InterPro" id="IPR029044">
    <property type="entry name" value="Nucleotide-diphossugar_trans"/>
</dbReference>
<dbReference type="Pfam" id="PF04138">
    <property type="entry name" value="GtrA_DPMS_TM"/>
    <property type="match status" value="1"/>
</dbReference>
<dbReference type="Pfam" id="PF00535">
    <property type="entry name" value="Glycos_transf_2"/>
    <property type="match status" value="1"/>
</dbReference>
<evidence type="ECO:0000256" key="8">
    <source>
        <dbReference type="SAM" id="Phobius"/>
    </source>
</evidence>
<dbReference type="GO" id="GO:0016020">
    <property type="term" value="C:membrane"/>
    <property type="evidence" value="ECO:0007669"/>
    <property type="project" value="UniProtKB-SubCell"/>
</dbReference>
<dbReference type="PANTHER" id="PTHR43398:SF1">
    <property type="entry name" value="DOLICHOL-PHOSPHATE MANNOSYLTRANSFERASE SUBUNIT 1"/>
    <property type="match status" value="1"/>
</dbReference>
<keyword evidence="3" id="KW-0328">Glycosyltransferase</keyword>
<gene>
    <name evidence="11" type="ordered locus">Metfor_0190</name>
</gene>
<dbReference type="GeneID" id="14308863"/>
<evidence type="ECO:0000313" key="12">
    <source>
        <dbReference type="Proteomes" id="UP000010824"/>
    </source>
</evidence>
<keyword evidence="5 8" id="KW-0812">Transmembrane</keyword>
<protein>
    <submittedName>
        <fullName evidence="11">Putative membrane protein</fullName>
    </submittedName>
</protein>
<accession>L0H965</accession>
<comment type="subcellular location">
    <subcellularLocation>
        <location evidence="1">Membrane</location>
        <topology evidence="1">Multi-pass membrane protein</topology>
    </subcellularLocation>
</comment>
<dbReference type="OrthoDB" id="46222at2157"/>
<keyword evidence="4" id="KW-0808">Transferase</keyword>
<dbReference type="GO" id="GO:0006488">
    <property type="term" value="P:dolichol-linked oligosaccharide biosynthetic process"/>
    <property type="evidence" value="ECO:0007669"/>
    <property type="project" value="TreeGrafter"/>
</dbReference>
<feature type="transmembrane region" description="Helical" evidence="8">
    <location>
        <begin position="343"/>
        <end position="363"/>
    </location>
</feature>
<dbReference type="RefSeq" id="WP_015284236.1">
    <property type="nucleotide sequence ID" value="NC_019943.1"/>
</dbReference>
<evidence type="ECO:0000259" key="9">
    <source>
        <dbReference type="Pfam" id="PF00535"/>
    </source>
</evidence>
<feature type="domain" description="GtrA/DPMS transmembrane" evidence="10">
    <location>
        <begin position="246"/>
        <end position="369"/>
    </location>
</feature>
<evidence type="ECO:0000259" key="10">
    <source>
        <dbReference type="Pfam" id="PF04138"/>
    </source>
</evidence>
<dbReference type="FunCoup" id="L0H965">
    <property type="interactions" value="16"/>
</dbReference>
<dbReference type="InterPro" id="IPR039528">
    <property type="entry name" value="DPM1-like"/>
</dbReference>
<feature type="transmembrane region" description="Helical" evidence="8">
    <location>
        <begin position="316"/>
        <end position="337"/>
    </location>
</feature>
<evidence type="ECO:0000256" key="2">
    <source>
        <dbReference type="ARBA" id="ARBA00006739"/>
    </source>
</evidence>
<name>L0H965_METFS</name>
<evidence type="ECO:0000256" key="7">
    <source>
        <dbReference type="ARBA" id="ARBA00023136"/>
    </source>
</evidence>
<sequence length="372" mass="41802">MYDLTVIIPTFREEANIRTIISEVDTVFRNSCLNGEILVVDDNSPDNTIAIVTELKKSLLNLNLLVRTADHGLSQSVADGFSQASADVFVVIDADLSHPPALIPKMYAEIRAGADVVIGSRYMEGGGIRKWPLKRRIISLGATFLGRLLFPEVTDPVSGFFAVRKSVIAGAKLKPRGYKILLEVLGKGSWENDKEIPFEFSDREIGSSKLKIKTIIEYAQQVADITVYSFVHHQSAAWREWKKVFKFGIVGLSGIVVNLGIMFFLVEYTALNDYPANLLASAIAIEISILNNFVWNDLWTFRSEENRKYSNRWYRFVTFNIVSAGGAVINWGIFLVLTAVFGIYYLAAQLIGTLVGFIWNFTVNRRVTWIRK</sequence>
<dbReference type="KEGG" id="mfo:Metfor_0190"/>
<dbReference type="CDD" id="cd06442">
    <property type="entry name" value="DPM1_like"/>
    <property type="match status" value="1"/>
</dbReference>
<comment type="similarity">
    <text evidence="2">Belongs to the glycosyltransferase 2 family.</text>
</comment>
<evidence type="ECO:0000256" key="5">
    <source>
        <dbReference type="ARBA" id="ARBA00022692"/>
    </source>
</evidence>
<evidence type="ECO:0000256" key="3">
    <source>
        <dbReference type="ARBA" id="ARBA00022676"/>
    </source>
</evidence>
<proteinExistence type="inferred from homology"/>
<reference evidence="11 12" key="2">
    <citation type="journal article" date="2014" name="Genome Announc.">
        <title>Complete Genome Sequence of Methanoregula formicica SMSPT, a Mesophilic Hydrogenotrophic Methanogen Isolated from a Methanogenic Upflow Anaerobic Sludge Blanket Reactor.</title>
        <authorList>
            <person name="Yamamoto K."/>
            <person name="Tamaki H."/>
            <person name="Cadillo-Quiroz H."/>
            <person name="Imachi H."/>
            <person name="Kyrpides N."/>
            <person name="Woyke T."/>
            <person name="Goodwin L."/>
            <person name="Zinder S.H."/>
            <person name="Kamagata Y."/>
            <person name="Liu W.T."/>
        </authorList>
    </citation>
    <scope>NUCLEOTIDE SEQUENCE [LARGE SCALE GENOMIC DNA]</scope>
    <source>
        <strain evidence="12">DSM 22288 / NBRC 105244 / SMSP</strain>
    </source>
</reference>
<dbReference type="GO" id="GO:0006506">
    <property type="term" value="P:GPI anchor biosynthetic process"/>
    <property type="evidence" value="ECO:0007669"/>
    <property type="project" value="TreeGrafter"/>
</dbReference>
<dbReference type="GO" id="GO:0004582">
    <property type="term" value="F:dolichyl-phosphate beta-D-mannosyltransferase activity"/>
    <property type="evidence" value="ECO:0007669"/>
    <property type="project" value="InterPro"/>
</dbReference>
<feature type="transmembrane region" description="Helical" evidence="8">
    <location>
        <begin position="244"/>
        <end position="266"/>
    </location>
</feature>
<dbReference type="PANTHER" id="PTHR43398">
    <property type="entry name" value="DOLICHOL-PHOSPHATE MANNOSYLTRANSFERASE SUBUNIT 1"/>
    <property type="match status" value="1"/>
</dbReference>
<dbReference type="SUPFAM" id="SSF53448">
    <property type="entry name" value="Nucleotide-diphospho-sugar transferases"/>
    <property type="match status" value="1"/>
</dbReference>
<dbReference type="STRING" id="593750.Metfor_0190"/>
<dbReference type="InParanoid" id="L0H965"/>
<evidence type="ECO:0000256" key="4">
    <source>
        <dbReference type="ARBA" id="ARBA00022679"/>
    </source>
</evidence>
<dbReference type="AlphaFoldDB" id="L0H965"/>
<organism evidence="11 12">
    <name type="scientific">Methanoregula formicica (strain DSM 22288 / NBRC 105244 / SMSP)</name>
    <dbReference type="NCBI Taxonomy" id="593750"/>
    <lineage>
        <taxon>Archaea</taxon>
        <taxon>Methanobacteriati</taxon>
        <taxon>Methanobacteriota</taxon>
        <taxon>Stenosarchaea group</taxon>
        <taxon>Methanomicrobia</taxon>
        <taxon>Methanomicrobiales</taxon>
        <taxon>Methanoregulaceae</taxon>
        <taxon>Methanoregula</taxon>
    </lineage>
</organism>
<keyword evidence="12" id="KW-1185">Reference proteome</keyword>
<evidence type="ECO:0000256" key="1">
    <source>
        <dbReference type="ARBA" id="ARBA00004141"/>
    </source>
</evidence>
<keyword evidence="6 8" id="KW-1133">Transmembrane helix</keyword>
<dbReference type="InterPro" id="IPR007267">
    <property type="entry name" value="GtrA_DPMS_TM"/>
</dbReference>
<evidence type="ECO:0000313" key="11">
    <source>
        <dbReference type="EMBL" id="AGB01272.1"/>
    </source>
</evidence>
<reference evidence="12" key="1">
    <citation type="submission" date="2011-12" db="EMBL/GenBank/DDBJ databases">
        <title>Complete sequence of Methanoregula formicicum SMSP.</title>
        <authorList>
            <person name="Lucas S."/>
            <person name="Han J."/>
            <person name="Lapidus A."/>
            <person name="Cheng J.-F."/>
            <person name="Goodwin L."/>
            <person name="Pitluck S."/>
            <person name="Peters L."/>
            <person name="Ovchinnikova G."/>
            <person name="Teshima H."/>
            <person name="Detter J.C."/>
            <person name="Han C."/>
            <person name="Tapia R."/>
            <person name="Land M."/>
            <person name="Hauser L."/>
            <person name="Kyrpides N."/>
            <person name="Ivanova N."/>
            <person name="Pagani I."/>
            <person name="Imachi H."/>
            <person name="Tamaki H."/>
            <person name="Sekiguchi Y."/>
            <person name="Kamagata Y."/>
            <person name="Cadillo-Quiroz H."/>
            <person name="Zinder S."/>
            <person name="Liu W.-T."/>
            <person name="Woyke T."/>
        </authorList>
    </citation>
    <scope>NUCLEOTIDE SEQUENCE [LARGE SCALE GENOMIC DNA]</scope>
    <source>
        <strain evidence="12">DSM 22288 / NBRC 105244 / SMSP</strain>
    </source>
</reference>
<dbReference type="GO" id="GO:0035269">
    <property type="term" value="P:protein O-linked glycosylation via mannose"/>
    <property type="evidence" value="ECO:0007669"/>
    <property type="project" value="TreeGrafter"/>
</dbReference>
<dbReference type="Gene3D" id="3.90.550.10">
    <property type="entry name" value="Spore Coat Polysaccharide Biosynthesis Protein SpsA, Chain A"/>
    <property type="match status" value="1"/>
</dbReference>
<dbReference type="eggNOG" id="arCOG00894">
    <property type="taxonomic scope" value="Archaea"/>
</dbReference>
<dbReference type="EMBL" id="CP003167">
    <property type="protein sequence ID" value="AGB01272.1"/>
    <property type="molecule type" value="Genomic_DNA"/>
</dbReference>
<dbReference type="GO" id="GO:0000271">
    <property type="term" value="P:polysaccharide biosynthetic process"/>
    <property type="evidence" value="ECO:0007669"/>
    <property type="project" value="InterPro"/>
</dbReference>
<dbReference type="InterPro" id="IPR001173">
    <property type="entry name" value="Glyco_trans_2-like"/>
</dbReference>
<feature type="transmembrane region" description="Helical" evidence="8">
    <location>
        <begin position="278"/>
        <end position="295"/>
    </location>
</feature>
<dbReference type="HOGENOM" id="CLU_039727_0_0_2"/>
<evidence type="ECO:0000256" key="6">
    <source>
        <dbReference type="ARBA" id="ARBA00022989"/>
    </source>
</evidence>
<feature type="domain" description="Glycosyltransferase 2-like" evidence="9">
    <location>
        <begin position="5"/>
        <end position="168"/>
    </location>
</feature>
<dbReference type="Proteomes" id="UP000010824">
    <property type="component" value="Chromosome"/>
</dbReference>
<keyword evidence="7 8" id="KW-0472">Membrane</keyword>